<name>A0A498D0E3_9FIRM</name>
<feature type="region of interest" description="Disordered" evidence="1">
    <location>
        <begin position="368"/>
        <end position="399"/>
    </location>
</feature>
<evidence type="ECO:0000313" key="3">
    <source>
        <dbReference type="EMBL" id="RLL10855.1"/>
    </source>
</evidence>
<reference evidence="3 4" key="1">
    <citation type="submission" date="2018-10" db="EMBL/GenBank/DDBJ databases">
        <title>Anaerotruncus faecis sp. nov., isolated from human feces.</title>
        <authorList>
            <person name="Wang Y.-J."/>
        </authorList>
    </citation>
    <scope>NUCLEOTIDE SEQUENCE [LARGE SCALE GENOMIC DNA]</scope>
    <source>
        <strain evidence="3 4">22A2-44</strain>
    </source>
</reference>
<accession>A0A498D0E3</accession>
<dbReference type="Proteomes" id="UP000276301">
    <property type="component" value="Unassembled WGS sequence"/>
</dbReference>
<keyword evidence="4" id="KW-1185">Reference proteome</keyword>
<feature type="signal peptide" evidence="2">
    <location>
        <begin position="1"/>
        <end position="23"/>
    </location>
</feature>
<feature type="chain" id="PRO_5019783839" evidence="2">
    <location>
        <begin position="24"/>
        <end position="399"/>
    </location>
</feature>
<dbReference type="RefSeq" id="WP_121586917.1">
    <property type="nucleotide sequence ID" value="NZ_RCHT01000012.1"/>
</dbReference>
<dbReference type="EMBL" id="RCHT01000012">
    <property type="protein sequence ID" value="RLL10855.1"/>
    <property type="molecule type" value="Genomic_DNA"/>
</dbReference>
<dbReference type="AlphaFoldDB" id="A0A498D0E3"/>
<keyword evidence="2" id="KW-0732">Signal</keyword>
<comment type="caution">
    <text evidence="3">The sequence shown here is derived from an EMBL/GenBank/DDBJ whole genome shotgun (WGS) entry which is preliminary data.</text>
</comment>
<gene>
    <name evidence="3" type="ORF">D4A47_08150</name>
</gene>
<evidence type="ECO:0000313" key="4">
    <source>
        <dbReference type="Proteomes" id="UP000276301"/>
    </source>
</evidence>
<proteinExistence type="predicted"/>
<sequence>MKKLLGAFLALAMILSMGVTAFAEEKIYSPDEASNRLAELLFSSGEGCVIGLGNPILDAADKLEPGYQNPGDQRNDSVLSGSTVYYPIPGSEWFFFDWDDNKEWKVKASVKDGAKYVKSVKFIEKRLGNMPCLDSSETWMDRGWNEDDRLWMMEVKLKEFPTDDEYKISFKLTGIAKQPIRIGTAELLDGIIPAGTKCVNYTEPFWVTNRSVNADADFAAGHRGEVLKPAKNEDNSITWENNNHTLAWLDFSGDDDGKVFYPKMSTKWDDQEYAEKFADQDAYLYDFLYNPKLASTSRAALKLRIPYLDEDGELAVAPEEIVIYRTIDGELVDITASGKICETEDGEWVFVMKTRELGTYIIAQKPAEAVETEEPAGEETLSAEEDPVSAKPLLPSYMK</sequence>
<feature type="compositionally biased region" description="Acidic residues" evidence="1">
    <location>
        <begin position="370"/>
        <end position="387"/>
    </location>
</feature>
<evidence type="ECO:0000256" key="2">
    <source>
        <dbReference type="SAM" id="SignalP"/>
    </source>
</evidence>
<organism evidence="3 4">
    <name type="scientific">Anaerotruncus massiliensis</name>
    <name type="common">ex Liu et al. 2021</name>
    <dbReference type="NCBI Taxonomy" id="2321404"/>
    <lineage>
        <taxon>Bacteria</taxon>
        <taxon>Bacillati</taxon>
        <taxon>Bacillota</taxon>
        <taxon>Clostridia</taxon>
        <taxon>Eubacteriales</taxon>
        <taxon>Oscillospiraceae</taxon>
        <taxon>Anaerotruncus</taxon>
    </lineage>
</organism>
<evidence type="ECO:0000256" key="1">
    <source>
        <dbReference type="SAM" id="MobiDB-lite"/>
    </source>
</evidence>
<protein>
    <submittedName>
        <fullName evidence="3">Uncharacterized protein</fullName>
    </submittedName>
</protein>